<name>A0ABR4IRF0_9EURO</name>
<feature type="chain" id="PRO_5047208499" evidence="1">
    <location>
        <begin position="20"/>
        <end position="391"/>
    </location>
</feature>
<dbReference type="Proteomes" id="UP001610335">
    <property type="component" value="Unassembled WGS sequence"/>
</dbReference>
<evidence type="ECO:0000313" key="3">
    <source>
        <dbReference type="EMBL" id="KAL2830346.1"/>
    </source>
</evidence>
<dbReference type="EMBL" id="JBFXLS010000013">
    <property type="protein sequence ID" value="KAL2830346.1"/>
    <property type="molecule type" value="Genomic_DNA"/>
</dbReference>
<evidence type="ECO:0000313" key="4">
    <source>
        <dbReference type="Proteomes" id="UP001610335"/>
    </source>
</evidence>
<dbReference type="Gene3D" id="3.40.50.1820">
    <property type="entry name" value="alpha/beta hydrolase"/>
    <property type="match status" value="1"/>
</dbReference>
<accession>A0ABR4IRF0</accession>
<keyword evidence="4" id="KW-1185">Reference proteome</keyword>
<dbReference type="SUPFAM" id="SSF53474">
    <property type="entry name" value="alpha/beta-Hydrolases"/>
    <property type="match status" value="1"/>
</dbReference>
<keyword evidence="1" id="KW-0732">Signal</keyword>
<keyword evidence="3" id="KW-0378">Hydrolase</keyword>
<sequence>MASLLFLTTLSILSQVSKAVPTRNTTRPCVNLNLSLPVTANNSIYDIPRVDNSIDAVDYAWDLDRWTAPNPADRVTGVKDVHETFTISAQLCVPQHSEKAEILQIATHGFGFDKRYWDSEVHPEQYSYVDAALAAGYSILTYDRLGTGHSDKPDAYEIVQVPVEVEILKELILLARSGTLAGESRSPSGIIQVPEFEKTVLVGHSFGSGLTIAVLAGYPDIVDGAVSTGLIPNAEFGAAGQRSFGLEYAPVSEPRRFGDRGSGYLVQGTESSVQQIFFKKGFFESEMLAYAEQIKETGTAGEFVSFATALGRPAALYSGPILFALGQYDFGTCLGECPGTYDLAALKNETFPGAADVSVHVQPGSGHALTMHSNATGHYEAIFAYLGEHGL</sequence>
<proteinExistence type="predicted"/>
<organism evidence="3 4">
    <name type="scientific">Aspergillus cavernicola</name>
    <dbReference type="NCBI Taxonomy" id="176166"/>
    <lineage>
        <taxon>Eukaryota</taxon>
        <taxon>Fungi</taxon>
        <taxon>Dikarya</taxon>
        <taxon>Ascomycota</taxon>
        <taxon>Pezizomycotina</taxon>
        <taxon>Eurotiomycetes</taxon>
        <taxon>Eurotiomycetidae</taxon>
        <taxon>Eurotiales</taxon>
        <taxon>Aspergillaceae</taxon>
        <taxon>Aspergillus</taxon>
        <taxon>Aspergillus subgen. Nidulantes</taxon>
    </lineage>
</organism>
<evidence type="ECO:0000259" key="2">
    <source>
        <dbReference type="Pfam" id="PF12697"/>
    </source>
</evidence>
<dbReference type="InterPro" id="IPR029058">
    <property type="entry name" value="AB_hydrolase_fold"/>
</dbReference>
<dbReference type="Pfam" id="PF12697">
    <property type="entry name" value="Abhydrolase_6"/>
    <property type="match status" value="1"/>
</dbReference>
<feature type="signal peptide" evidence="1">
    <location>
        <begin position="1"/>
        <end position="19"/>
    </location>
</feature>
<evidence type="ECO:0000256" key="1">
    <source>
        <dbReference type="SAM" id="SignalP"/>
    </source>
</evidence>
<dbReference type="InterPro" id="IPR000073">
    <property type="entry name" value="AB_hydrolase_1"/>
</dbReference>
<gene>
    <name evidence="3" type="ORF">BDW59DRAFT_178039</name>
</gene>
<dbReference type="GO" id="GO:0016787">
    <property type="term" value="F:hydrolase activity"/>
    <property type="evidence" value="ECO:0007669"/>
    <property type="project" value="UniProtKB-KW"/>
</dbReference>
<feature type="domain" description="AB hydrolase-1" evidence="2">
    <location>
        <begin position="108"/>
        <end position="371"/>
    </location>
</feature>
<protein>
    <submittedName>
        <fullName evidence="3">Alpha/beta hydrolase family-domain-containing protein</fullName>
    </submittedName>
</protein>
<comment type="caution">
    <text evidence="3">The sequence shown here is derived from an EMBL/GenBank/DDBJ whole genome shotgun (WGS) entry which is preliminary data.</text>
</comment>
<reference evidence="3 4" key="1">
    <citation type="submission" date="2024-07" db="EMBL/GenBank/DDBJ databases">
        <title>Section-level genome sequencing and comparative genomics of Aspergillus sections Usti and Cavernicolus.</title>
        <authorList>
            <consortium name="Lawrence Berkeley National Laboratory"/>
            <person name="Nybo J.L."/>
            <person name="Vesth T.C."/>
            <person name="Theobald S."/>
            <person name="Frisvad J.C."/>
            <person name="Larsen T.O."/>
            <person name="Kjaerboelling I."/>
            <person name="Rothschild-Mancinelli K."/>
            <person name="Lyhne E.K."/>
            <person name="Kogle M.E."/>
            <person name="Barry K."/>
            <person name="Clum A."/>
            <person name="Na H."/>
            <person name="Ledsgaard L."/>
            <person name="Lin J."/>
            <person name="Lipzen A."/>
            <person name="Kuo A."/>
            <person name="Riley R."/>
            <person name="Mondo S."/>
            <person name="LaButti K."/>
            <person name="Haridas S."/>
            <person name="Pangalinan J."/>
            <person name="Salamov A.A."/>
            <person name="Simmons B.A."/>
            <person name="Magnuson J.K."/>
            <person name="Chen J."/>
            <person name="Drula E."/>
            <person name="Henrissat B."/>
            <person name="Wiebenga A."/>
            <person name="Lubbers R.J."/>
            <person name="Gomes A.C."/>
            <person name="Makela M.R."/>
            <person name="Stajich J."/>
            <person name="Grigoriev I.V."/>
            <person name="Mortensen U.H."/>
            <person name="De vries R.P."/>
            <person name="Baker S.E."/>
            <person name="Andersen M.R."/>
        </authorList>
    </citation>
    <scope>NUCLEOTIDE SEQUENCE [LARGE SCALE GENOMIC DNA]</scope>
    <source>
        <strain evidence="3 4">CBS 600.67</strain>
    </source>
</reference>